<reference evidence="1 2" key="2">
    <citation type="journal article" date="2018" name="New Phytol.">
        <title>High intraspecific genome diversity in the model arbuscular mycorrhizal symbiont Rhizophagus irregularis.</title>
        <authorList>
            <person name="Chen E.C.H."/>
            <person name="Morin E."/>
            <person name="Beaudet D."/>
            <person name="Noel J."/>
            <person name="Yildirir G."/>
            <person name="Ndikumana S."/>
            <person name="Charron P."/>
            <person name="St-Onge C."/>
            <person name="Giorgi J."/>
            <person name="Kruger M."/>
            <person name="Marton T."/>
            <person name="Ropars J."/>
            <person name="Grigoriev I.V."/>
            <person name="Hainaut M."/>
            <person name="Henrissat B."/>
            <person name="Roux C."/>
            <person name="Martin F."/>
            <person name="Corradi N."/>
        </authorList>
    </citation>
    <scope>NUCLEOTIDE SEQUENCE [LARGE SCALE GENOMIC DNA]</scope>
    <source>
        <strain evidence="1 2">DAOM 197198</strain>
    </source>
</reference>
<accession>A0A2P4QNF8</accession>
<dbReference type="AlphaFoldDB" id="A0A2P4QNF8"/>
<dbReference type="EMBL" id="AUPC02000027">
    <property type="protein sequence ID" value="POG79179.1"/>
    <property type="molecule type" value="Genomic_DNA"/>
</dbReference>
<evidence type="ECO:0000313" key="1">
    <source>
        <dbReference type="EMBL" id="POG79179.1"/>
    </source>
</evidence>
<organism evidence="1 2">
    <name type="scientific">Rhizophagus irregularis (strain DAOM 181602 / DAOM 197198 / MUCL 43194)</name>
    <name type="common">Arbuscular mycorrhizal fungus</name>
    <name type="synonym">Glomus intraradices</name>
    <dbReference type="NCBI Taxonomy" id="747089"/>
    <lineage>
        <taxon>Eukaryota</taxon>
        <taxon>Fungi</taxon>
        <taxon>Fungi incertae sedis</taxon>
        <taxon>Mucoromycota</taxon>
        <taxon>Glomeromycotina</taxon>
        <taxon>Glomeromycetes</taxon>
        <taxon>Glomerales</taxon>
        <taxon>Glomeraceae</taxon>
        <taxon>Rhizophagus</taxon>
    </lineage>
</organism>
<proteinExistence type="predicted"/>
<reference evidence="1 2" key="1">
    <citation type="journal article" date="2013" name="Proc. Natl. Acad. Sci. U.S.A.">
        <title>Genome of an arbuscular mycorrhizal fungus provides insight into the oldest plant symbiosis.</title>
        <authorList>
            <person name="Tisserant E."/>
            <person name="Malbreil M."/>
            <person name="Kuo A."/>
            <person name="Kohler A."/>
            <person name="Symeonidi A."/>
            <person name="Balestrini R."/>
            <person name="Charron P."/>
            <person name="Duensing N."/>
            <person name="Frei Dit Frey N."/>
            <person name="Gianinazzi-Pearson V."/>
            <person name="Gilbert L.B."/>
            <person name="Handa Y."/>
            <person name="Herr J.R."/>
            <person name="Hijri M."/>
            <person name="Koul R."/>
            <person name="Kawaguchi M."/>
            <person name="Krajinski F."/>
            <person name="Lammers P.J."/>
            <person name="Masclaux F.G."/>
            <person name="Murat C."/>
            <person name="Morin E."/>
            <person name="Ndikumana S."/>
            <person name="Pagni M."/>
            <person name="Petitpierre D."/>
            <person name="Requena N."/>
            <person name="Rosikiewicz P."/>
            <person name="Riley R."/>
            <person name="Saito K."/>
            <person name="San Clemente H."/>
            <person name="Shapiro H."/>
            <person name="van Tuinen D."/>
            <person name="Becard G."/>
            <person name="Bonfante P."/>
            <person name="Paszkowski U."/>
            <person name="Shachar-Hill Y.Y."/>
            <person name="Tuskan G.A."/>
            <person name="Young P.W."/>
            <person name="Sanders I.R."/>
            <person name="Henrissat B."/>
            <person name="Rensing S.A."/>
            <person name="Grigoriev I.V."/>
            <person name="Corradi N."/>
            <person name="Roux C."/>
            <person name="Martin F."/>
        </authorList>
    </citation>
    <scope>NUCLEOTIDE SEQUENCE [LARGE SCALE GENOMIC DNA]</scope>
    <source>
        <strain evidence="1 2">DAOM 197198</strain>
    </source>
</reference>
<evidence type="ECO:0000313" key="2">
    <source>
        <dbReference type="Proteomes" id="UP000018888"/>
    </source>
</evidence>
<gene>
    <name evidence="1" type="ORF">GLOIN_2v1530904</name>
</gene>
<name>A0A2P4QNF8_RHIID</name>
<keyword evidence="2" id="KW-1185">Reference proteome</keyword>
<dbReference type="Proteomes" id="UP000018888">
    <property type="component" value="Unassembled WGS sequence"/>
</dbReference>
<sequence length="127" mass="15215">MVLSNLGYYLPSKLEYLCFDLYYIKANEFEEFLKKSQNTFIKKLLINSIEGQDILPSIKKYIMKNKRVKYLAISDSSCEYTFGSYSHNIKELFSLKYEVDEFRLYNIEVQSYLNLKIDSYNYIKEIN</sequence>
<protein>
    <submittedName>
        <fullName evidence="1">Uncharacterized protein</fullName>
    </submittedName>
</protein>
<comment type="caution">
    <text evidence="1">The sequence shown here is derived from an EMBL/GenBank/DDBJ whole genome shotgun (WGS) entry which is preliminary data.</text>
</comment>